<dbReference type="InterPro" id="IPR016187">
    <property type="entry name" value="CTDL_fold"/>
</dbReference>
<feature type="non-terminal residue" evidence="2">
    <location>
        <position position="169"/>
    </location>
</feature>
<dbReference type="Gene3D" id="3.10.100.10">
    <property type="entry name" value="Mannose-Binding Protein A, subunit A"/>
    <property type="match status" value="1"/>
</dbReference>
<keyword evidence="2" id="KW-0675">Receptor</keyword>
<name>A0A443S3F7_9ACAR</name>
<dbReference type="Pfam" id="PF00059">
    <property type="entry name" value="Lectin_C"/>
    <property type="match status" value="1"/>
</dbReference>
<dbReference type="AlphaFoldDB" id="A0A443S3F7"/>
<reference evidence="2 3" key="1">
    <citation type="journal article" date="2018" name="Gigascience">
        <title>Genomes of trombidid mites reveal novel predicted allergens and laterally-transferred genes associated with secondary metabolism.</title>
        <authorList>
            <person name="Dong X."/>
            <person name="Chaisiri K."/>
            <person name="Xia D."/>
            <person name="Armstrong S.D."/>
            <person name="Fang Y."/>
            <person name="Donnelly M.J."/>
            <person name="Kadowaki T."/>
            <person name="McGarry J.W."/>
            <person name="Darby A.C."/>
            <person name="Makepeace B.L."/>
        </authorList>
    </citation>
    <scope>NUCLEOTIDE SEQUENCE [LARGE SCALE GENOMIC DNA]</scope>
    <source>
        <strain evidence="2">UoL-UT</strain>
    </source>
</reference>
<evidence type="ECO:0000259" key="1">
    <source>
        <dbReference type="PROSITE" id="PS50041"/>
    </source>
</evidence>
<dbReference type="VEuPathDB" id="VectorBase:LDEU009981"/>
<accession>A0A443S3F7</accession>
<dbReference type="PANTHER" id="PTHR22803">
    <property type="entry name" value="MANNOSE, PHOSPHOLIPASE, LECTIN RECEPTOR RELATED"/>
    <property type="match status" value="1"/>
</dbReference>
<keyword evidence="3" id="KW-1185">Reference proteome</keyword>
<evidence type="ECO:0000313" key="2">
    <source>
        <dbReference type="EMBL" id="RWS22059.1"/>
    </source>
</evidence>
<dbReference type="OrthoDB" id="441660at2759"/>
<dbReference type="Proteomes" id="UP000288716">
    <property type="component" value="Unassembled WGS sequence"/>
</dbReference>
<dbReference type="SMART" id="SM00034">
    <property type="entry name" value="CLECT"/>
    <property type="match status" value="1"/>
</dbReference>
<dbReference type="PROSITE" id="PS50041">
    <property type="entry name" value="C_TYPE_LECTIN_2"/>
    <property type="match status" value="1"/>
</dbReference>
<dbReference type="InterPro" id="IPR050111">
    <property type="entry name" value="C-type_lectin/snaclec_domain"/>
</dbReference>
<sequence>MIIGIVFELNPHKVYVQLEMFIKIRNMLLFLHSCTFFTNVCCIKCLQNWVYFNGKCYMYSEKTVTFEECYKKCNAFNAEMIAIKSSTDMNFVHNLLKKEKANSGVWFGALREHVEDKNFLWSDGTFTDSHYNNWGSGFPSGTHKDNFKCVIFAQSNGQWEDADCDKSHA</sequence>
<proteinExistence type="predicted"/>
<evidence type="ECO:0000313" key="3">
    <source>
        <dbReference type="Proteomes" id="UP000288716"/>
    </source>
</evidence>
<protein>
    <submittedName>
        <fullName evidence="2">Low affinity immunoglobulin epsilon Fc receptor-like protein</fullName>
    </submittedName>
</protein>
<comment type="caution">
    <text evidence="2">The sequence shown here is derived from an EMBL/GenBank/DDBJ whole genome shotgun (WGS) entry which is preliminary data.</text>
</comment>
<dbReference type="CDD" id="cd00037">
    <property type="entry name" value="CLECT"/>
    <property type="match status" value="1"/>
</dbReference>
<organism evidence="2 3">
    <name type="scientific">Leptotrombidium deliense</name>
    <dbReference type="NCBI Taxonomy" id="299467"/>
    <lineage>
        <taxon>Eukaryota</taxon>
        <taxon>Metazoa</taxon>
        <taxon>Ecdysozoa</taxon>
        <taxon>Arthropoda</taxon>
        <taxon>Chelicerata</taxon>
        <taxon>Arachnida</taxon>
        <taxon>Acari</taxon>
        <taxon>Acariformes</taxon>
        <taxon>Trombidiformes</taxon>
        <taxon>Prostigmata</taxon>
        <taxon>Anystina</taxon>
        <taxon>Parasitengona</taxon>
        <taxon>Trombiculoidea</taxon>
        <taxon>Trombiculidae</taxon>
        <taxon>Leptotrombidium</taxon>
    </lineage>
</organism>
<dbReference type="STRING" id="299467.A0A443S3F7"/>
<dbReference type="EMBL" id="NCKV01009948">
    <property type="protein sequence ID" value="RWS22059.1"/>
    <property type="molecule type" value="Genomic_DNA"/>
</dbReference>
<gene>
    <name evidence="2" type="ORF">B4U80_14071</name>
</gene>
<dbReference type="InterPro" id="IPR001304">
    <property type="entry name" value="C-type_lectin-like"/>
</dbReference>
<feature type="domain" description="C-type lectin" evidence="1">
    <location>
        <begin position="52"/>
        <end position="169"/>
    </location>
</feature>
<dbReference type="SUPFAM" id="SSF56436">
    <property type="entry name" value="C-type lectin-like"/>
    <property type="match status" value="1"/>
</dbReference>
<dbReference type="InterPro" id="IPR016186">
    <property type="entry name" value="C-type_lectin-like/link_sf"/>
</dbReference>